<sequence>MADKIFSEPDPEAAQMLNKKIKHLNDVNQRRHQIKKANSGEDMPDYPPFSRTPLPTESNIGIGTKINARQGLRVLDQKAGTPSICTDAYLQYICDYANLWHSKNSSIDCRSLGTDPKFFYLQQDFHKELIARSSGDMAEQTSKRLSIKQFWKLRYLFIPISFVPRYQEAAHVAVCAVSPEARSVDYICSGADTGLPDSPRSDGAHCLPQLFAWLAEFIGKDSETPFIPSEWTLRTGAGRLQNLWRGDCGIYTVTHAMALAFGYGYGIPVGAFPTDHQHRIIKRRKRSEVSGRGVSLEKFVEWVEEMDEGWERRKKREERRGSGGGKERVEWVDPS</sequence>
<dbReference type="InterPro" id="IPR038765">
    <property type="entry name" value="Papain-like_cys_pep_sf"/>
</dbReference>
<dbReference type="EMBL" id="FJOG01000004">
    <property type="protein sequence ID" value="CZR53880.1"/>
    <property type="molecule type" value="Genomic_DNA"/>
</dbReference>
<dbReference type="OrthoDB" id="1939479at2759"/>
<feature type="region of interest" description="Disordered" evidence="1">
    <location>
        <begin position="308"/>
        <end position="335"/>
    </location>
</feature>
<dbReference type="Gene3D" id="3.40.395.10">
    <property type="entry name" value="Adenoviral Proteinase, Chain A"/>
    <property type="match status" value="1"/>
</dbReference>
<reference evidence="2 3" key="1">
    <citation type="submission" date="2016-03" db="EMBL/GenBank/DDBJ databases">
        <authorList>
            <person name="Ploux O."/>
        </authorList>
    </citation>
    <scope>NUCLEOTIDE SEQUENCE [LARGE SCALE GENOMIC DNA]</scope>
    <source>
        <strain evidence="2 3">UAMH 11012</strain>
    </source>
</reference>
<dbReference type="AlphaFoldDB" id="A0A1L7WM92"/>
<feature type="compositionally biased region" description="Basic and acidic residues" evidence="1">
    <location>
        <begin position="318"/>
        <end position="335"/>
    </location>
</feature>
<protein>
    <recommendedName>
        <fullName evidence="4">Ubiquitin-like protease family profile domain-containing protein</fullName>
    </recommendedName>
</protein>
<evidence type="ECO:0000256" key="1">
    <source>
        <dbReference type="SAM" id="MobiDB-lite"/>
    </source>
</evidence>
<organism evidence="2 3">
    <name type="scientific">Phialocephala subalpina</name>
    <dbReference type="NCBI Taxonomy" id="576137"/>
    <lineage>
        <taxon>Eukaryota</taxon>
        <taxon>Fungi</taxon>
        <taxon>Dikarya</taxon>
        <taxon>Ascomycota</taxon>
        <taxon>Pezizomycotina</taxon>
        <taxon>Leotiomycetes</taxon>
        <taxon>Helotiales</taxon>
        <taxon>Mollisiaceae</taxon>
        <taxon>Phialocephala</taxon>
        <taxon>Phialocephala fortinii species complex</taxon>
    </lineage>
</organism>
<name>A0A1L7WM92_9HELO</name>
<evidence type="ECO:0008006" key="4">
    <source>
        <dbReference type="Google" id="ProtNLM"/>
    </source>
</evidence>
<accession>A0A1L7WM92</accession>
<gene>
    <name evidence="2" type="ORF">PAC_03762</name>
</gene>
<dbReference type="SUPFAM" id="SSF54001">
    <property type="entry name" value="Cysteine proteinases"/>
    <property type="match status" value="1"/>
</dbReference>
<proteinExistence type="predicted"/>
<evidence type="ECO:0000313" key="2">
    <source>
        <dbReference type="EMBL" id="CZR53880.1"/>
    </source>
</evidence>
<evidence type="ECO:0000313" key="3">
    <source>
        <dbReference type="Proteomes" id="UP000184330"/>
    </source>
</evidence>
<keyword evidence="3" id="KW-1185">Reference proteome</keyword>
<dbReference type="Proteomes" id="UP000184330">
    <property type="component" value="Unassembled WGS sequence"/>
</dbReference>